<dbReference type="Proteomes" id="UP000442707">
    <property type="component" value="Unassembled WGS sequence"/>
</dbReference>
<evidence type="ECO:0000313" key="3">
    <source>
        <dbReference type="EMBL" id="KAB1145271.1"/>
    </source>
</evidence>
<dbReference type="Gene3D" id="3.30.300.30">
    <property type="match status" value="1"/>
</dbReference>
<dbReference type="PANTHER" id="PTHR43845:SF1">
    <property type="entry name" value="BLR5969 PROTEIN"/>
    <property type="match status" value="1"/>
</dbReference>
<dbReference type="InterPro" id="IPR028154">
    <property type="entry name" value="AMP-dep_Lig_C"/>
</dbReference>
<dbReference type="Gene3D" id="3.40.50.12780">
    <property type="entry name" value="N-terminal domain of ligase-like"/>
    <property type="match status" value="1"/>
</dbReference>
<dbReference type="InterPro" id="IPR042099">
    <property type="entry name" value="ANL_N_sf"/>
</dbReference>
<dbReference type="InterPro" id="IPR045851">
    <property type="entry name" value="AMP-bd_C_sf"/>
</dbReference>
<dbReference type="AlphaFoldDB" id="A0A6H9UXH0"/>
<dbReference type="InterPro" id="IPR000873">
    <property type="entry name" value="AMP-dep_synth/lig_dom"/>
</dbReference>
<dbReference type="PANTHER" id="PTHR43845">
    <property type="entry name" value="BLR5969 PROTEIN"/>
    <property type="match status" value="1"/>
</dbReference>
<protein>
    <submittedName>
        <fullName evidence="3">Phenylacetate--CoA ligase</fullName>
    </submittedName>
</protein>
<dbReference type="RefSeq" id="WP_150950251.1">
    <property type="nucleotide sequence ID" value="NZ_VZRB01000012.1"/>
</dbReference>
<evidence type="ECO:0000259" key="2">
    <source>
        <dbReference type="Pfam" id="PF14535"/>
    </source>
</evidence>
<gene>
    <name evidence="3" type="ORF">F7R91_19015</name>
</gene>
<evidence type="ECO:0000259" key="1">
    <source>
        <dbReference type="Pfam" id="PF00501"/>
    </source>
</evidence>
<comment type="caution">
    <text evidence="3">The sequence shown here is derived from an EMBL/GenBank/DDBJ whole genome shotgun (WGS) entry which is preliminary data.</text>
</comment>
<reference evidence="3 4" key="1">
    <citation type="submission" date="2019-09" db="EMBL/GenBank/DDBJ databases">
        <title>Screening of Novel Bioactive Compounds from Soil-Associated.</title>
        <authorList>
            <person name="Zhao S."/>
        </authorList>
    </citation>
    <scope>NUCLEOTIDE SEQUENCE [LARGE SCALE GENOMIC DNA]</scope>
    <source>
        <strain evidence="3 4">HIT-DPA4</strain>
    </source>
</reference>
<proteinExistence type="predicted"/>
<feature type="domain" description="AMP-dependent synthetase/ligase" evidence="1">
    <location>
        <begin position="75"/>
        <end position="275"/>
    </location>
</feature>
<dbReference type="EMBL" id="VZRB01000012">
    <property type="protein sequence ID" value="KAB1145271.1"/>
    <property type="molecule type" value="Genomic_DNA"/>
</dbReference>
<dbReference type="Pfam" id="PF14535">
    <property type="entry name" value="AMP-binding_C_2"/>
    <property type="match status" value="1"/>
</dbReference>
<organism evidence="3 4">
    <name type="scientific">Streptomyces luteolifulvus</name>
    <dbReference type="NCBI Taxonomy" id="2615112"/>
    <lineage>
        <taxon>Bacteria</taxon>
        <taxon>Bacillati</taxon>
        <taxon>Actinomycetota</taxon>
        <taxon>Actinomycetes</taxon>
        <taxon>Kitasatosporales</taxon>
        <taxon>Streptomycetaceae</taxon>
        <taxon>Streptomyces</taxon>
    </lineage>
</organism>
<evidence type="ECO:0000313" key="4">
    <source>
        <dbReference type="Proteomes" id="UP000442707"/>
    </source>
</evidence>
<dbReference type="GO" id="GO:0016874">
    <property type="term" value="F:ligase activity"/>
    <property type="evidence" value="ECO:0007669"/>
    <property type="project" value="UniProtKB-KW"/>
</dbReference>
<feature type="domain" description="AMP-dependent ligase C-terminal" evidence="2">
    <location>
        <begin position="319"/>
        <end position="401"/>
    </location>
</feature>
<name>A0A6H9UXH0_9ACTN</name>
<keyword evidence="3" id="KW-0436">Ligase</keyword>
<keyword evidence="4" id="KW-1185">Reference proteome</keyword>
<accession>A0A6H9UXH0</accession>
<dbReference type="Pfam" id="PF00501">
    <property type="entry name" value="AMP-binding"/>
    <property type="match status" value="1"/>
</dbReference>
<sequence>MAASMQDRAADDQAWVGELVRTAVAGIPFYRDLLAGADTSRLDGLPTFDKQKTAHYGRFPLSAGGPAGAHRVVATSGTTGDRLFVAFDQADLTRVGTWLEKVGRRVGVTSSDALLNTHCYGLWVGGPILDLLAHRSGACVVPLGPTSPAGVLHMLAGGVGTAISATPSYLRRLVETAEATGFDLKGTGLRLGFIGAEAAESALRRTLLARLPDGFQWIELYGLTETYGPSVAFAPDPEVAELELNTQDFCIEVLDLKADEPVAPGAVGELTITSRSPSRSPLIRYRTRDLVRVTAGEPAAPTRVSRIIGRADDALKIGGVLMYPSAVAEIVTGMLPASAEWRGIVRRCGSDDELFLEAEAPPSLCEAVQLAFHERVGLDVTVISVDEAALTRSREKTRRIVIEQETGAAPPGPTRRTACG</sequence>
<dbReference type="SUPFAM" id="SSF56801">
    <property type="entry name" value="Acetyl-CoA synthetase-like"/>
    <property type="match status" value="1"/>
</dbReference>